<name>A0A0M0LPH5_9EUKA</name>
<comment type="caution">
    <text evidence="6">The sequence shown here is derived from an EMBL/GenBank/DDBJ whole genome shotgun (WGS) entry which is preliminary data.</text>
</comment>
<protein>
    <submittedName>
        <fullName evidence="6">Aldo keto diketogulonate reductase</fullName>
    </submittedName>
</protein>
<evidence type="ECO:0000256" key="4">
    <source>
        <dbReference type="SAM" id="SignalP"/>
    </source>
</evidence>
<dbReference type="InterPro" id="IPR036812">
    <property type="entry name" value="NAD(P)_OxRdtase_dom_sf"/>
</dbReference>
<dbReference type="GO" id="GO:0016491">
    <property type="term" value="F:oxidoreductase activity"/>
    <property type="evidence" value="ECO:0007669"/>
    <property type="project" value="InterPro"/>
</dbReference>
<proteinExistence type="predicted"/>
<evidence type="ECO:0000256" key="1">
    <source>
        <dbReference type="PIRSR" id="PIRSR000097-1"/>
    </source>
</evidence>
<feature type="binding site" evidence="2">
    <location>
        <position position="125"/>
    </location>
    <ligand>
        <name>substrate</name>
    </ligand>
</feature>
<evidence type="ECO:0000256" key="3">
    <source>
        <dbReference type="PIRSR" id="PIRSR000097-3"/>
    </source>
</evidence>
<dbReference type="PANTHER" id="PTHR11732">
    <property type="entry name" value="ALDO/KETO REDUCTASE"/>
    <property type="match status" value="1"/>
</dbReference>
<accession>A0A0M0LPH5</accession>
<keyword evidence="7" id="KW-1185">Reference proteome</keyword>
<evidence type="ECO:0000313" key="6">
    <source>
        <dbReference type="EMBL" id="KOO52945.1"/>
    </source>
</evidence>
<dbReference type="AlphaFoldDB" id="A0A0M0LPH5"/>
<dbReference type="Gene3D" id="3.20.20.100">
    <property type="entry name" value="NADP-dependent oxidoreductase domain"/>
    <property type="match status" value="1"/>
</dbReference>
<dbReference type="SUPFAM" id="SSF51430">
    <property type="entry name" value="NAD(P)-linked oxidoreductase"/>
    <property type="match status" value="1"/>
</dbReference>
<feature type="active site" description="Proton donor" evidence="1">
    <location>
        <position position="62"/>
    </location>
</feature>
<gene>
    <name evidence="6" type="ORF">Ctob_014294</name>
</gene>
<evidence type="ECO:0000313" key="7">
    <source>
        <dbReference type="Proteomes" id="UP000037460"/>
    </source>
</evidence>
<evidence type="ECO:0000259" key="5">
    <source>
        <dbReference type="Pfam" id="PF00248"/>
    </source>
</evidence>
<feature type="domain" description="NADP-dependent oxidoreductase" evidence="5">
    <location>
        <begin position="29"/>
        <end position="302"/>
    </location>
</feature>
<dbReference type="InterPro" id="IPR018170">
    <property type="entry name" value="Aldo/ket_reductase_CS"/>
</dbReference>
<dbReference type="Pfam" id="PF00248">
    <property type="entry name" value="Aldo_ket_red"/>
    <property type="match status" value="1"/>
</dbReference>
<dbReference type="EMBL" id="JWZX01000448">
    <property type="protein sequence ID" value="KOO52945.1"/>
    <property type="molecule type" value="Genomic_DNA"/>
</dbReference>
<dbReference type="PRINTS" id="PR00069">
    <property type="entry name" value="ALDKETRDTASE"/>
</dbReference>
<sequence>MLLCLATATAALTTPTLKLPGTGDAMPAIGYGTWLSKKGEVYEGTKAALATGYKHIDEAWVYMNEAEVGKAISESLADGTLASREELFLTSKLWNNFHRPELVRQGVLESIQALGVEYLDMYLCHFPVAFTPGTVEASSADQVDDVPLGATWTAMEKLVDEGLVKNIGVSNFEIEDLKVVQAVATKPIACNQFETHPYYQRQPLLDYCTEHGIVVTAHSSMGGAANAMSAFHASPPLAQDATIRQIASKHDTTAQAVLLAWALTRPTAIIPKSITPARIAANLEAVLALTLDADDLAAIAMLDKPGLEGCYCHPKTPWLGRSEFTGKTDHYYG</sequence>
<dbReference type="PROSITE" id="PS00062">
    <property type="entry name" value="ALDOKETO_REDUCTASE_2"/>
    <property type="match status" value="1"/>
</dbReference>
<feature type="signal peptide" evidence="4">
    <location>
        <begin position="1"/>
        <end position="18"/>
    </location>
</feature>
<evidence type="ECO:0000256" key="2">
    <source>
        <dbReference type="PIRSR" id="PIRSR000097-2"/>
    </source>
</evidence>
<dbReference type="InterPro" id="IPR020471">
    <property type="entry name" value="AKR"/>
</dbReference>
<dbReference type="PIRSF" id="PIRSF000097">
    <property type="entry name" value="AKR"/>
    <property type="match status" value="1"/>
</dbReference>
<feature type="chain" id="PRO_5005603484" evidence="4">
    <location>
        <begin position="19"/>
        <end position="333"/>
    </location>
</feature>
<dbReference type="Proteomes" id="UP000037460">
    <property type="component" value="Unassembled WGS sequence"/>
</dbReference>
<dbReference type="PROSITE" id="PS00063">
    <property type="entry name" value="ALDOKETO_REDUCTASE_3"/>
    <property type="match status" value="1"/>
</dbReference>
<keyword evidence="4" id="KW-0732">Signal</keyword>
<dbReference type="InterPro" id="IPR023210">
    <property type="entry name" value="NADP_OxRdtase_dom"/>
</dbReference>
<dbReference type="OrthoDB" id="416253at2759"/>
<organism evidence="6 7">
    <name type="scientific">Chrysochromulina tobinii</name>
    <dbReference type="NCBI Taxonomy" id="1460289"/>
    <lineage>
        <taxon>Eukaryota</taxon>
        <taxon>Haptista</taxon>
        <taxon>Haptophyta</taxon>
        <taxon>Prymnesiophyceae</taxon>
        <taxon>Prymnesiales</taxon>
        <taxon>Chrysochromulinaceae</taxon>
        <taxon>Chrysochromulina</taxon>
    </lineage>
</organism>
<feature type="site" description="Lowers pKa of active site Tyr" evidence="3">
    <location>
        <position position="92"/>
    </location>
</feature>
<reference evidence="7" key="1">
    <citation type="journal article" date="2015" name="PLoS Genet.">
        <title>Genome Sequence and Transcriptome Analyses of Chrysochromulina tobin: Metabolic Tools for Enhanced Algal Fitness in the Prominent Order Prymnesiales (Haptophyceae).</title>
        <authorList>
            <person name="Hovde B.T."/>
            <person name="Deodato C.R."/>
            <person name="Hunsperger H.M."/>
            <person name="Ryken S.A."/>
            <person name="Yost W."/>
            <person name="Jha R.K."/>
            <person name="Patterson J."/>
            <person name="Monnat R.J. Jr."/>
            <person name="Barlow S.B."/>
            <person name="Starkenburg S.R."/>
            <person name="Cattolico R.A."/>
        </authorList>
    </citation>
    <scope>NUCLEOTIDE SEQUENCE</scope>
    <source>
        <strain evidence="7">CCMP291</strain>
    </source>
</reference>